<feature type="compositionally biased region" description="Basic and acidic residues" evidence="1">
    <location>
        <begin position="256"/>
        <end position="269"/>
    </location>
</feature>
<gene>
    <name evidence="2" type="ORF">FIBRA_02644</name>
</gene>
<keyword evidence="3" id="KW-1185">Reference proteome</keyword>
<dbReference type="GeneID" id="24095519"/>
<dbReference type="InParanoid" id="J4G261"/>
<dbReference type="AlphaFoldDB" id="J4G261"/>
<feature type="compositionally biased region" description="Basic residues" evidence="1">
    <location>
        <begin position="406"/>
        <end position="422"/>
    </location>
</feature>
<feature type="region of interest" description="Disordered" evidence="1">
    <location>
        <begin position="406"/>
        <end position="432"/>
    </location>
</feature>
<protein>
    <submittedName>
        <fullName evidence="2">Uncharacterized protein</fullName>
    </submittedName>
</protein>
<feature type="compositionally biased region" description="Polar residues" evidence="1">
    <location>
        <begin position="353"/>
        <end position="366"/>
    </location>
</feature>
<name>J4G261_9APHY</name>
<dbReference type="Proteomes" id="UP000006352">
    <property type="component" value="Unassembled WGS sequence"/>
</dbReference>
<organism evidence="2 3">
    <name type="scientific">Fibroporia radiculosa</name>
    <dbReference type="NCBI Taxonomy" id="599839"/>
    <lineage>
        <taxon>Eukaryota</taxon>
        <taxon>Fungi</taxon>
        <taxon>Dikarya</taxon>
        <taxon>Basidiomycota</taxon>
        <taxon>Agaricomycotina</taxon>
        <taxon>Agaricomycetes</taxon>
        <taxon>Polyporales</taxon>
        <taxon>Fibroporiaceae</taxon>
        <taxon>Fibroporia</taxon>
    </lineage>
</organism>
<reference evidence="2 3" key="1">
    <citation type="journal article" date="2012" name="Appl. Environ. Microbiol.">
        <title>Short-read sequencing for genomic analysis of the brown rot fungus Fibroporia radiculosa.</title>
        <authorList>
            <person name="Tang J.D."/>
            <person name="Perkins A.D."/>
            <person name="Sonstegard T.S."/>
            <person name="Schroeder S.G."/>
            <person name="Burgess S.C."/>
            <person name="Diehl S.V."/>
        </authorList>
    </citation>
    <scope>NUCLEOTIDE SEQUENCE [LARGE SCALE GENOMIC DNA]</scope>
    <source>
        <strain evidence="2 3">TFFH 294</strain>
    </source>
</reference>
<accession>J4G261</accession>
<feature type="compositionally biased region" description="Pro residues" evidence="1">
    <location>
        <begin position="105"/>
        <end position="117"/>
    </location>
</feature>
<feature type="region of interest" description="Disordered" evidence="1">
    <location>
        <begin position="240"/>
        <end position="366"/>
    </location>
</feature>
<feature type="region of interest" description="Disordered" evidence="1">
    <location>
        <begin position="91"/>
        <end position="117"/>
    </location>
</feature>
<proteinExistence type="predicted"/>
<evidence type="ECO:0000256" key="1">
    <source>
        <dbReference type="SAM" id="MobiDB-lite"/>
    </source>
</evidence>
<dbReference type="HOGENOM" id="CLU_593165_0_0_1"/>
<dbReference type="EMBL" id="HE796994">
    <property type="protein sequence ID" value="CCM00608.1"/>
    <property type="molecule type" value="Genomic_DNA"/>
</dbReference>
<evidence type="ECO:0000313" key="2">
    <source>
        <dbReference type="EMBL" id="CCM00608.1"/>
    </source>
</evidence>
<dbReference type="OrthoDB" id="3158032at2759"/>
<evidence type="ECO:0000313" key="3">
    <source>
        <dbReference type="Proteomes" id="UP000006352"/>
    </source>
</evidence>
<sequence length="461" mass="50909">MNDTGENDDEYQCCVGFLLEASSLGLHITITPDSAPTLSDALICTASYCIVTPALSSLPITDVRALEEMLATTRPKSETYDALVSPLFSPNSFPRSQTTPMSVTPTPPPDTMSPSPSPQGMQVLHVYAQTLRSRRLYHLEASLLSNALRHVDNILLTSNNLPFFKQPMPTGDMDTIRRELVQYIESAEARCFGARTGGIAQGLQAGVNANIGQGAAFGGASGNRWVWEDTMGCWAPESPVVQRREQRAPKRRRLSREHPTMRSVEEGRSLRSQSRSQESRRIARRSLPALNVARVVSGGRESMPSRRTSVSARNDDVAGSDDFEAQLGSPVLKPLLPRAPRPSKKLDRENVSPGDNTATHSRSLVQHSQAKLPMQRLTNFDTLLADAHKNCIVLHPEKLSDEAQNFRKHKLSSSPSRMRRQTAKQDLAPDNDFPSTYHLSSDDALDLFAYQSSPVVPKRMR</sequence>
<dbReference type="RefSeq" id="XP_012179891.1">
    <property type="nucleotide sequence ID" value="XM_012324501.1"/>
</dbReference>